<reference evidence="3" key="2">
    <citation type="submission" date="2023-06" db="EMBL/GenBank/DDBJ databases">
        <title>Identification and characterization of horizontal gene transfer across gut microbiota members of farm animals based on homology search.</title>
        <authorList>
            <person name="Zeman M."/>
            <person name="Kubasova T."/>
            <person name="Jahodarova E."/>
            <person name="Nykrynova M."/>
            <person name="Rychlik I."/>
        </authorList>
    </citation>
    <scope>NUCLEOTIDE SEQUENCE [LARGE SCALE GENOMIC DNA]</scope>
    <source>
        <strain evidence="3">ET340</strain>
    </source>
</reference>
<dbReference type="InterPro" id="IPR034154">
    <property type="entry name" value="TOPRIM_DnaG/twinkle"/>
</dbReference>
<name>A0ABT7UNH2_9FIRM</name>
<reference evidence="2 3" key="1">
    <citation type="submission" date="2023-06" db="EMBL/GenBank/DDBJ databases">
        <title>Identification and characterization of horizontal gene transfer across gut microbiota members of farm animals based on homology search.</title>
        <authorList>
            <person name="Schwarzerova J."/>
            <person name="Nykrynova M."/>
            <person name="Jureckova K."/>
            <person name="Cejkova D."/>
            <person name="Rychlik I."/>
        </authorList>
    </citation>
    <scope>NUCLEOTIDE SEQUENCE [LARGE SCALE GENOMIC DNA]</scope>
    <source>
        <strain evidence="2 3">ET340</strain>
    </source>
</reference>
<gene>
    <name evidence="2" type="ORF">QUW08_03035</name>
</gene>
<sequence>MGLIHMQDILPLIGVPLPPPGRSSYNIPCPCCDENSRKRHLNINLKKDVFRCPRCGFSGGVFDLYAHYEGIPRSAVKDALFARLDVRGEIVSNRPSRDKEPVTEECPLTDIDLRNTTYQALLSHLTLASDHRANLLSRGLSTEEIERLNYKTTPVVGMSMIAKKLLADGHYLAGVPGFYRKDGEWTFIYERRGILIPVRDVQGRIQGLQIRRDNATRRKFRWVSSVEQPDGCKAESWAHLAGMPKEMVILTEGPMKADIIHALTGKTVVAVAGVNALSQLEKMLTELRQNGTQKIMTAFDMDFLSNPHVERGYQNLTQMLVNMGFRYGTYLWDPTYKGLDDYVWQYCLGNGPAK</sequence>
<dbReference type="Gene3D" id="3.90.580.10">
    <property type="entry name" value="Zinc finger, CHC2-type domain"/>
    <property type="match status" value="1"/>
</dbReference>
<evidence type="ECO:0000313" key="3">
    <source>
        <dbReference type="Proteomes" id="UP001529380"/>
    </source>
</evidence>
<evidence type="ECO:0000259" key="1">
    <source>
        <dbReference type="Pfam" id="PF12965"/>
    </source>
</evidence>
<keyword evidence="3" id="KW-1185">Reference proteome</keyword>
<comment type="caution">
    <text evidence="2">The sequence shown here is derived from an EMBL/GenBank/DDBJ whole genome shotgun (WGS) entry which is preliminary data.</text>
</comment>
<dbReference type="SUPFAM" id="SSF56731">
    <property type="entry name" value="DNA primase core"/>
    <property type="match status" value="1"/>
</dbReference>
<dbReference type="InterPro" id="IPR036977">
    <property type="entry name" value="DNA_primase_Znf_CHC2"/>
</dbReference>
<dbReference type="CDD" id="cd01029">
    <property type="entry name" value="TOPRIM_primases"/>
    <property type="match status" value="1"/>
</dbReference>
<proteinExistence type="predicted"/>
<dbReference type="InterPro" id="IPR024385">
    <property type="entry name" value="DUF3854"/>
</dbReference>
<feature type="domain" description="DUF3854" evidence="1">
    <location>
        <begin position="237"/>
        <end position="345"/>
    </location>
</feature>
<dbReference type="SUPFAM" id="SSF57783">
    <property type="entry name" value="Zinc beta-ribbon"/>
    <property type="match status" value="1"/>
</dbReference>
<evidence type="ECO:0000313" key="2">
    <source>
        <dbReference type="EMBL" id="MDM8200275.1"/>
    </source>
</evidence>
<protein>
    <submittedName>
        <fullName evidence="2">DUF3854 domain-containing protein</fullName>
    </submittedName>
</protein>
<organism evidence="2 3">
    <name type="scientific">Allofournierella massiliensis</name>
    <dbReference type="NCBI Taxonomy" id="1650663"/>
    <lineage>
        <taxon>Bacteria</taxon>
        <taxon>Bacillati</taxon>
        <taxon>Bacillota</taxon>
        <taxon>Clostridia</taxon>
        <taxon>Eubacteriales</taxon>
        <taxon>Oscillospiraceae</taxon>
        <taxon>Allofournierella</taxon>
    </lineage>
</organism>
<accession>A0ABT7UNH2</accession>
<dbReference type="EMBL" id="JAUDCL010000003">
    <property type="protein sequence ID" value="MDM8200275.1"/>
    <property type="molecule type" value="Genomic_DNA"/>
</dbReference>
<dbReference type="Proteomes" id="UP001529380">
    <property type="component" value="Unassembled WGS sequence"/>
</dbReference>
<reference evidence="2 3" key="3">
    <citation type="submission" date="2023-06" db="EMBL/GenBank/DDBJ databases">
        <authorList>
            <person name="Zeman M."/>
            <person name="Kubasova T."/>
            <person name="Jahodarova E."/>
            <person name="Nykrynova M."/>
            <person name="Rychlik I."/>
        </authorList>
    </citation>
    <scope>NUCLEOTIDE SEQUENCE [LARGE SCALE GENOMIC DNA]</scope>
    <source>
        <strain evidence="2 3">ET340</strain>
    </source>
</reference>
<dbReference type="Pfam" id="PF12965">
    <property type="entry name" value="DUF3854"/>
    <property type="match status" value="1"/>
</dbReference>